<dbReference type="SMART" id="SM00448">
    <property type="entry name" value="REC"/>
    <property type="match status" value="2"/>
</dbReference>
<dbReference type="SUPFAM" id="SSF47384">
    <property type="entry name" value="Homodimeric domain of signal transducing histidine kinase"/>
    <property type="match status" value="1"/>
</dbReference>
<feature type="region of interest" description="Disordered" evidence="5">
    <location>
        <begin position="784"/>
        <end position="808"/>
    </location>
</feature>
<dbReference type="Pfam" id="PF00072">
    <property type="entry name" value="Response_reg"/>
    <property type="match status" value="2"/>
</dbReference>
<evidence type="ECO:0000256" key="5">
    <source>
        <dbReference type="SAM" id="MobiDB-lite"/>
    </source>
</evidence>
<gene>
    <name evidence="10" type="ORF">ACFPOE_04615</name>
</gene>
<dbReference type="Gene3D" id="3.30.565.10">
    <property type="entry name" value="Histidine kinase-like ATPase, C-terminal domain"/>
    <property type="match status" value="1"/>
</dbReference>
<dbReference type="EC" id="2.7.13.3" evidence="2"/>
<dbReference type="Pfam" id="PF08447">
    <property type="entry name" value="PAS_3"/>
    <property type="match status" value="1"/>
</dbReference>
<dbReference type="SUPFAM" id="SSF55785">
    <property type="entry name" value="PYP-like sensor domain (PAS domain)"/>
    <property type="match status" value="3"/>
</dbReference>
<dbReference type="Gene3D" id="2.10.70.100">
    <property type="match status" value="1"/>
</dbReference>
<dbReference type="SMART" id="SM00086">
    <property type="entry name" value="PAC"/>
    <property type="match status" value="2"/>
</dbReference>
<dbReference type="PROSITE" id="PS50109">
    <property type="entry name" value="HIS_KIN"/>
    <property type="match status" value="1"/>
</dbReference>
<dbReference type="PANTHER" id="PTHR43547:SF2">
    <property type="entry name" value="HYBRID SIGNAL TRANSDUCTION HISTIDINE KINASE C"/>
    <property type="match status" value="1"/>
</dbReference>
<reference evidence="11" key="1">
    <citation type="journal article" date="2019" name="Int. J. Syst. Evol. Microbiol.">
        <title>The Global Catalogue of Microorganisms (GCM) 10K type strain sequencing project: providing services to taxonomists for standard genome sequencing and annotation.</title>
        <authorList>
            <consortium name="The Broad Institute Genomics Platform"/>
            <consortium name="The Broad Institute Genome Sequencing Center for Infectious Disease"/>
            <person name="Wu L."/>
            <person name="Ma J."/>
        </authorList>
    </citation>
    <scope>NUCLEOTIDE SEQUENCE [LARGE SCALE GENOMIC DNA]</scope>
    <source>
        <strain evidence="11">CCUG 57401</strain>
    </source>
</reference>
<feature type="domain" description="Response regulatory" evidence="7">
    <location>
        <begin position="835"/>
        <end position="951"/>
    </location>
</feature>
<dbReference type="Pfam" id="PF00512">
    <property type="entry name" value="HisKA"/>
    <property type="match status" value="1"/>
</dbReference>
<dbReference type="PROSITE" id="PS50110">
    <property type="entry name" value="RESPONSE_REGULATORY"/>
    <property type="match status" value="2"/>
</dbReference>
<dbReference type="SMART" id="SM00388">
    <property type="entry name" value="HisKA"/>
    <property type="match status" value="1"/>
</dbReference>
<evidence type="ECO:0000256" key="3">
    <source>
        <dbReference type="ARBA" id="ARBA00022553"/>
    </source>
</evidence>
<dbReference type="SMART" id="SM00387">
    <property type="entry name" value="HATPase_c"/>
    <property type="match status" value="1"/>
</dbReference>
<feature type="domain" description="PAC" evidence="9">
    <location>
        <begin position="371"/>
        <end position="424"/>
    </location>
</feature>
<dbReference type="InterPro" id="IPR003661">
    <property type="entry name" value="HisK_dim/P_dom"/>
</dbReference>
<feature type="domain" description="PAC" evidence="9">
    <location>
        <begin position="219"/>
        <end position="273"/>
    </location>
</feature>
<dbReference type="PROSITE" id="PS50113">
    <property type="entry name" value="PAC"/>
    <property type="match status" value="2"/>
</dbReference>
<dbReference type="RefSeq" id="WP_376848841.1">
    <property type="nucleotide sequence ID" value="NZ_JBHSMF010000003.1"/>
</dbReference>
<dbReference type="InterPro" id="IPR005467">
    <property type="entry name" value="His_kinase_dom"/>
</dbReference>
<dbReference type="CDD" id="cd17580">
    <property type="entry name" value="REC_2_DhkD-like"/>
    <property type="match status" value="1"/>
</dbReference>
<dbReference type="InterPro" id="IPR036097">
    <property type="entry name" value="HisK_dim/P_sf"/>
</dbReference>
<dbReference type="InterPro" id="IPR036890">
    <property type="entry name" value="HATPase_C_sf"/>
</dbReference>
<keyword evidence="3 4" id="KW-0597">Phosphoprotein</keyword>
<feature type="domain" description="PAS" evidence="8">
    <location>
        <begin position="143"/>
        <end position="185"/>
    </location>
</feature>
<dbReference type="InterPro" id="IPR003594">
    <property type="entry name" value="HATPase_dom"/>
</dbReference>
<keyword evidence="11" id="KW-1185">Reference proteome</keyword>
<dbReference type="InterPro" id="IPR001789">
    <property type="entry name" value="Sig_transdc_resp-reg_receiver"/>
</dbReference>
<comment type="catalytic activity">
    <reaction evidence="1">
        <text>ATP + protein L-histidine = ADP + protein N-phospho-L-histidine.</text>
        <dbReference type="EC" id="2.7.13.3"/>
    </reaction>
</comment>
<dbReference type="Proteomes" id="UP001596037">
    <property type="component" value="Unassembled WGS sequence"/>
</dbReference>
<proteinExistence type="predicted"/>
<dbReference type="Pfam" id="PF08448">
    <property type="entry name" value="PAS_4"/>
    <property type="match status" value="1"/>
</dbReference>
<evidence type="ECO:0000313" key="10">
    <source>
        <dbReference type="EMBL" id="MFC5496808.1"/>
    </source>
</evidence>
<evidence type="ECO:0000256" key="4">
    <source>
        <dbReference type="PROSITE-ProRule" id="PRU00169"/>
    </source>
</evidence>
<dbReference type="SUPFAM" id="SSF52172">
    <property type="entry name" value="CheY-like"/>
    <property type="match status" value="2"/>
</dbReference>
<dbReference type="InterPro" id="IPR000700">
    <property type="entry name" value="PAS-assoc_C"/>
</dbReference>
<dbReference type="SUPFAM" id="SSF55874">
    <property type="entry name" value="ATPase domain of HSP90 chaperone/DNA topoisomerase II/histidine kinase"/>
    <property type="match status" value="1"/>
</dbReference>
<dbReference type="EMBL" id="JBHSMF010000003">
    <property type="protein sequence ID" value="MFC5496808.1"/>
    <property type="molecule type" value="Genomic_DNA"/>
</dbReference>
<dbReference type="InterPro" id="IPR000014">
    <property type="entry name" value="PAS"/>
</dbReference>
<dbReference type="Gene3D" id="1.10.287.130">
    <property type="match status" value="1"/>
</dbReference>
<dbReference type="CDD" id="cd00156">
    <property type="entry name" value="REC"/>
    <property type="match status" value="1"/>
</dbReference>
<dbReference type="PROSITE" id="PS50112">
    <property type="entry name" value="PAS"/>
    <property type="match status" value="1"/>
</dbReference>
<dbReference type="InterPro" id="IPR001610">
    <property type="entry name" value="PAC"/>
</dbReference>
<dbReference type="InterPro" id="IPR004358">
    <property type="entry name" value="Sig_transdc_His_kin-like_C"/>
</dbReference>
<dbReference type="Pfam" id="PF13188">
    <property type="entry name" value="PAS_8"/>
    <property type="match status" value="1"/>
</dbReference>
<evidence type="ECO:0000259" key="9">
    <source>
        <dbReference type="PROSITE" id="PS50113"/>
    </source>
</evidence>
<evidence type="ECO:0000259" key="8">
    <source>
        <dbReference type="PROSITE" id="PS50112"/>
    </source>
</evidence>
<dbReference type="Gene3D" id="3.30.450.20">
    <property type="entry name" value="PAS domain"/>
    <property type="match status" value="3"/>
</dbReference>
<dbReference type="NCBIfam" id="TIGR00229">
    <property type="entry name" value="sensory_box"/>
    <property type="match status" value="1"/>
</dbReference>
<dbReference type="Pfam" id="PF02518">
    <property type="entry name" value="HATPase_c"/>
    <property type="match status" value="1"/>
</dbReference>
<evidence type="ECO:0000259" key="6">
    <source>
        <dbReference type="PROSITE" id="PS50109"/>
    </source>
</evidence>
<dbReference type="InterPro" id="IPR013656">
    <property type="entry name" value="PAS_4"/>
</dbReference>
<evidence type="ECO:0000256" key="2">
    <source>
        <dbReference type="ARBA" id="ARBA00012438"/>
    </source>
</evidence>
<dbReference type="PRINTS" id="PR00344">
    <property type="entry name" value="BCTRLSENSOR"/>
</dbReference>
<dbReference type="InterPro" id="IPR035965">
    <property type="entry name" value="PAS-like_dom_sf"/>
</dbReference>
<dbReference type="InterPro" id="IPR013655">
    <property type="entry name" value="PAS_fold_3"/>
</dbReference>
<protein>
    <recommendedName>
        <fullName evidence="2">histidine kinase</fullName>
        <ecNumber evidence="2">2.7.13.3</ecNumber>
    </recommendedName>
</protein>
<dbReference type="InterPro" id="IPR011006">
    <property type="entry name" value="CheY-like_superfamily"/>
</dbReference>
<dbReference type="SMART" id="SM00091">
    <property type="entry name" value="PAS"/>
    <property type="match status" value="3"/>
</dbReference>
<dbReference type="CDD" id="cd00130">
    <property type="entry name" value="PAS"/>
    <property type="match status" value="2"/>
</dbReference>
<feature type="domain" description="Histidine kinase" evidence="6">
    <location>
        <begin position="569"/>
        <end position="787"/>
    </location>
</feature>
<organism evidence="10 11">
    <name type="scientific">Caenimonas terrae</name>
    <dbReference type="NCBI Taxonomy" id="696074"/>
    <lineage>
        <taxon>Bacteria</taxon>
        <taxon>Pseudomonadati</taxon>
        <taxon>Pseudomonadota</taxon>
        <taxon>Betaproteobacteria</taxon>
        <taxon>Burkholderiales</taxon>
        <taxon>Comamonadaceae</taxon>
        <taxon>Caenimonas</taxon>
    </lineage>
</organism>
<dbReference type="CDD" id="cd16922">
    <property type="entry name" value="HATPase_EvgS-ArcB-TorS-like"/>
    <property type="match status" value="1"/>
</dbReference>
<feature type="modified residue" description="4-aspartylphosphate" evidence="4">
    <location>
        <position position="57"/>
    </location>
</feature>
<comment type="caution">
    <text evidence="10">The sequence shown here is derived from an EMBL/GenBank/DDBJ whole genome shotgun (WGS) entry which is preliminary data.</text>
</comment>
<accession>A0ABW0NCB5</accession>
<feature type="domain" description="Response regulatory" evidence="7">
    <location>
        <begin position="8"/>
        <end position="124"/>
    </location>
</feature>
<dbReference type="PANTHER" id="PTHR43547">
    <property type="entry name" value="TWO-COMPONENT HISTIDINE KINASE"/>
    <property type="match status" value="1"/>
</dbReference>
<evidence type="ECO:0000256" key="1">
    <source>
        <dbReference type="ARBA" id="ARBA00000085"/>
    </source>
</evidence>
<evidence type="ECO:0000259" key="7">
    <source>
        <dbReference type="PROSITE" id="PS50110"/>
    </source>
</evidence>
<evidence type="ECO:0000313" key="11">
    <source>
        <dbReference type="Proteomes" id="UP001596037"/>
    </source>
</evidence>
<feature type="modified residue" description="4-aspartylphosphate" evidence="4">
    <location>
        <position position="884"/>
    </location>
</feature>
<dbReference type="Gene3D" id="3.40.50.2300">
    <property type="match status" value="2"/>
</dbReference>
<sequence length="954" mass="104064">MQSNSAVNVLLVDDEPANLLALEVVLEPLGANLVRAVSGEDALRKAQDADFAAILMDVRMPGMDGFEAAKLIRSRPRSRATPIIFVTADGSELSAEEAYSMGAVDFLTKPLIPVIIKAKVAFFIELQRGKDELRAAGRRASQERAFLAAVLEAIEDGVVACDADGKLTLFNRATRSFHGLPQDALPPEQWAAHYSLFREDGSLLPTSEIPLARALAGEHVSDLRMVIAPHGGNPRTVVASGRPLYDDDGQKLGAVVSMHDVTAVREAELAREAAVREQGRREEAEAAAELINASKERVRLATEAGGLGVWLWETETDTVVWEHDWLYDMFGLPRDAEPLNAARFVSEFLHPDDRDAFMAAAAATMERGEPFQFVGRFFRHPDHEVRWLEFRGRRQIATDGVLQRVLGTAADITERHRFQERLRVSEERYRALFEAIDEGFCLIDVIFDAQRRPIDYRFLEINPAFAHQTGLQDPVGKRVTELVPGHESKWFDVYGQVVLTGQPVRFIDEAQAMGRWFDVYAARLGGADSSTVAVLFTDITARKQADDDLRRLAAELAESDRRKTEFLATLAHELRNPLAPLSSGLQVMRLSASDPVAIERTRSMMERQINHMVHLVDDLLDIARISTGKVELKKERVDLQTVIASAVETSLPLIEAGRHELHVQMPDEELMLDVDLTRVAQVVSNLLNNAAKYTPARGRIGLSAHREGDFVVIAVADTGIGIPPSSMPTVFEMFTQVGRNMERAQGGLGIGLSLVRRLVELHGGTVQASSEGVGRGSTFTVRLPLAPDTPAAAPGPAPSRQPVAAPTAAPPAAPAFAVAAPAPALAPDDAEGGLRVLVVDDNTDAADTLGALLDMSGHATRIANDGYQAIEVAQAFQPQVVFLDIGLPGMNGYEVARKLRELPGMDRAFLVALTGWGAREDRERSSEAGFDHHLTKPADMGAVETLLSNLARVD</sequence>
<dbReference type="CDD" id="cd00082">
    <property type="entry name" value="HisKA"/>
    <property type="match status" value="1"/>
</dbReference>
<name>A0ABW0NCB5_9BURK</name>